<dbReference type="EMBL" id="BGPR01000481">
    <property type="protein sequence ID" value="GBM22483.1"/>
    <property type="molecule type" value="Genomic_DNA"/>
</dbReference>
<organism evidence="1 2">
    <name type="scientific">Araneus ventricosus</name>
    <name type="common">Orbweaver spider</name>
    <name type="synonym">Epeira ventricosa</name>
    <dbReference type="NCBI Taxonomy" id="182803"/>
    <lineage>
        <taxon>Eukaryota</taxon>
        <taxon>Metazoa</taxon>
        <taxon>Ecdysozoa</taxon>
        <taxon>Arthropoda</taxon>
        <taxon>Chelicerata</taxon>
        <taxon>Arachnida</taxon>
        <taxon>Araneae</taxon>
        <taxon>Araneomorphae</taxon>
        <taxon>Entelegynae</taxon>
        <taxon>Araneoidea</taxon>
        <taxon>Araneidae</taxon>
        <taxon>Araneus</taxon>
    </lineage>
</organism>
<keyword evidence="2" id="KW-1185">Reference proteome</keyword>
<gene>
    <name evidence="1" type="ORF">AVEN_183926_1</name>
</gene>
<dbReference type="AlphaFoldDB" id="A0A4Y2E012"/>
<proteinExistence type="predicted"/>
<evidence type="ECO:0000313" key="1">
    <source>
        <dbReference type="EMBL" id="GBM22483.1"/>
    </source>
</evidence>
<dbReference type="Proteomes" id="UP000499080">
    <property type="component" value="Unassembled WGS sequence"/>
</dbReference>
<comment type="caution">
    <text evidence="1">The sequence shown here is derived from an EMBL/GenBank/DDBJ whole genome shotgun (WGS) entry which is preliminary data.</text>
</comment>
<sequence length="98" mass="10478">MTRMAPEHTPLSNAPLPTPAEGSLAPYVSFSVQQLHIHLQLNRVSSLEPSGAEVEILPLGNRDPGEAFNGCNGCSLMRRGVLQRGISSQISSSSYYPG</sequence>
<name>A0A4Y2E012_ARAVE</name>
<evidence type="ECO:0000313" key="2">
    <source>
        <dbReference type="Proteomes" id="UP000499080"/>
    </source>
</evidence>
<reference evidence="1 2" key="1">
    <citation type="journal article" date="2019" name="Sci. Rep.">
        <title>Orb-weaving spider Araneus ventricosus genome elucidates the spidroin gene catalogue.</title>
        <authorList>
            <person name="Kono N."/>
            <person name="Nakamura H."/>
            <person name="Ohtoshi R."/>
            <person name="Moran D.A.P."/>
            <person name="Shinohara A."/>
            <person name="Yoshida Y."/>
            <person name="Fujiwara M."/>
            <person name="Mori M."/>
            <person name="Tomita M."/>
            <person name="Arakawa K."/>
        </authorList>
    </citation>
    <scope>NUCLEOTIDE SEQUENCE [LARGE SCALE GENOMIC DNA]</scope>
</reference>
<protein>
    <submittedName>
        <fullName evidence="1">Uncharacterized protein</fullName>
    </submittedName>
</protein>
<accession>A0A4Y2E012</accession>